<evidence type="ECO:0000256" key="1">
    <source>
        <dbReference type="SAM" id="Phobius"/>
    </source>
</evidence>
<evidence type="ECO:0000313" key="2">
    <source>
        <dbReference type="EMBL" id="EIA07334.1"/>
    </source>
</evidence>
<evidence type="ECO:0000313" key="3">
    <source>
        <dbReference type="Proteomes" id="UP000005566"/>
    </source>
</evidence>
<feature type="transmembrane region" description="Helical" evidence="1">
    <location>
        <begin position="36"/>
        <end position="53"/>
    </location>
</feature>
<protein>
    <submittedName>
        <fullName evidence="2">Uncharacterized protein</fullName>
    </submittedName>
</protein>
<accession>H7FVW8</accession>
<comment type="caution">
    <text evidence="2">The sequence shown here is derived from an EMBL/GenBank/DDBJ whole genome shotgun (WGS) entry which is preliminary data.</text>
</comment>
<dbReference type="PATRIC" id="fig|1086011.3.peg.3270"/>
<name>H7FVW8_FLAFP</name>
<dbReference type="EMBL" id="AHKF01000030">
    <property type="protein sequence ID" value="EIA07334.1"/>
    <property type="molecule type" value="Genomic_DNA"/>
</dbReference>
<keyword evidence="3" id="KW-1185">Reference proteome</keyword>
<reference evidence="2 3" key="1">
    <citation type="journal article" date="2014" name="Acta Crystallogr. D">
        <title>Structure-based characterization and antifreeze properties of a hyperactive ice-binding protein from the Antarctic bacterium Flavobacterium frigoris PS1.</title>
        <authorList>
            <person name="Do H."/>
            <person name="Kim S.J."/>
            <person name="Kim H.J."/>
            <person name="Lee J.H."/>
        </authorList>
    </citation>
    <scope>NUCLEOTIDE SEQUENCE [LARGE SCALE GENOMIC DNA]</scope>
    <source>
        <strain evidence="2 3">PS1</strain>
    </source>
</reference>
<sequence>MGYISKYKKITFAQAVRALEQQTLTQENKPCKPLKAYMACFLGLKFVLIIWIIKKLLES</sequence>
<keyword evidence="1" id="KW-1133">Transmembrane helix</keyword>
<dbReference type="AlphaFoldDB" id="H7FVW8"/>
<keyword evidence="1" id="KW-0472">Membrane</keyword>
<dbReference type="Proteomes" id="UP000005566">
    <property type="component" value="Unassembled WGS sequence"/>
</dbReference>
<proteinExistence type="predicted"/>
<keyword evidence="1" id="KW-0812">Transmembrane</keyword>
<gene>
    <name evidence="2" type="ORF">HJ01_03339</name>
</gene>
<organism evidence="2 3">
    <name type="scientific">Flavobacterium frigoris (strain PS1)</name>
    <dbReference type="NCBI Taxonomy" id="1086011"/>
    <lineage>
        <taxon>Bacteria</taxon>
        <taxon>Pseudomonadati</taxon>
        <taxon>Bacteroidota</taxon>
        <taxon>Flavobacteriia</taxon>
        <taxon>Flavobacteriales</taxon>
        <taxon>Flavobacteriaceae</taxon>
        <taxon>Flavobacterium</taxon>
    </lineage>
</organism>